<comment type="caution">
    <text evidence="6">The sequence shown here is derived from an EMBL/GenBank/DDBJ whole genome shotgun (WGS) entry which is preliminary data.</text>
</comment>
<evidence type="ECO:0000256" key="3">
    <source>
        <dbReference type="ARBA" id="ARBA00023284"/>
    </source>
</evidence>
<feature type="signal peptide" evidence="4">
    <location>
        <begin position="1"/>
        <end position="26"/>
    </location>
</feature>
<accession>A0ABW0RS05</accession>
<gene>
    <name evidence="6" type="ORF">ACFPO9_00280</name>
</gene>
<dbReference type="InterPro" id="IPR006311">
    <property type="entry name" value="TAT_signal"/>
</dbReference>
<keyword evidence="7" id="KW-1185">Reference proteome</keyword>
<dbReference type="RefSeq" id="WP_379765307.1">
    <property type="nucleotide sequence ID" value="NZ_JBHSMZ010000001.1"/>
</dbReference>
<dbReference type="Gene3D" id="3.40.30.10">
    <property type="entry name" value="Glutaredoxin"/>
    <property type="match status" value="1"/>
</dbReference>
<keyword evidence="3" id="KW-0676">Redox-active center</keyword>
<dbReference type="CDD" id="cd02966">
    <property type="entry name" value="TlpA_like_family"/>
    <property type="match status" value="1"/>
</dbReference>
<evidence type="ECO:0000313" key="6">
    <source>
        <dbReference type="EMBL" id="MFC5546947.1"/>
    </source>
</evidence>
<evidence type="ECO:0000256" key="4">
    <source>
        <dbReference type="SAM" id="SignalP"/>
    </source>
</evidence>
<evidence type="ECO:0000256" key="1">
    <source>
        <dbReference type="ARBA" id="ARBA00004196"/>
    </source>
</evidence>
<dbReference type="PROSITE" id="PS00194">
    <property type="entry name" value="THIOREDOXIN_1"/>
    <property type="match status" value="1"/>
</dbReference>
<dbReference type="PROSITE" id="PS51318">
    <property type="entry name" value="TAT"/>
    <property type="match status" value="1"/>
</dbReference>
<dbReference type="Proteomes" id="UP001596086">
    <property type="component" value="Unassembled WGS sequence"/>
</dbReference>
<dbReference type="EMBL" id="JBHSMZ010000001">
    <property type="protein sequence ID" value="MFC5546947.1"/>
    <property type="molecule type" value="Genomic_DNA"/>
</dbReference>
<comment type="subcellular location">
    <subcellularLocation>
        <location evidence="1">Cell envelope</location>
    </subcellularLocation>
</comment>
<dbReference type="InterPro" id="IPR050553">
    <property type="entry name" value="Thioredoxin_ResA/DsbE_sf"/>
</dbReference>
<name>A0ABW0RS05_9BURK</name>
<dbReference type="PANTHER" id="PTHR42852:SF17">
    <property type="entry name" value="THIOREDOXIN-LIKE PROTEIN HI_1115"/>
    <property type="match status" value="1"/>
</dbReference>
<evidence type="ECO:0000313" key="7">
    <source>
        <dbReference type="Proteomes" id="UP001596086"/>
    </source>
</evidence>
<dbReference type="PANTHER" id="PTHR42852">
    <property type="entry name" value="THIOL:DISULFIDE INTERCHANGE PROTEIN DSBE"/>
    <property type="match status" value="1"/>
</dbReference>
<dbReference type="Pfam" id="PF08534">
    <property type="entry name" value="Redoxin"/>
    <property type="match status" value="1"/>
</dbReference>
<organism evidence="6 7">
    <name type="scientific">Massilia aerilata</name>
    <dbReference type="NCBI Taxonomy" id="453817"/>
    <lineage>
        <taxon>Bacteria</taxon>
        <taxon>Pseudomonadati</taxon>
        <taxon>Pseudomonadota</taxon>
        <taxon>Betaproteobacteria</taxon>
        <taxon>Burkholderiales</taxon>
        <taxon>Oxalobacteraceae</taxon>
        <taxon>Telluria group</taxon>
        <taxon>Massilia</taxon>
    </lineage>
</organism>
<protein>
    <submittedName>
        <fullName evidence="6">TlpA family protein disulfide reductase</fullName>
    </submittedName>
</protein>
<evidence type="ECO:0000256" key="2">
    <source>
        <dbReference type="ARBA" id="ARBA00022748"/>
    </source>
</evidence>
<dbReference type="InterPro" id="IPR036249">
    <property type="entry name" value="Thioredoxin-like_sf"/>
</dbReference>
<keyword evidence="2" id="KW-0201">Cytochrome c-type biogenesis</keyword>
<sequence>MQTRTFRRFLALAACLLAGLAGAASAAEAVLKPWPAKQATPPLRLSGLDGKTWDLDQLRGKVVVVNFWASWCGPCVDELPVLNALARQDTGKVAVVGVNYKEPLDSIERFAKEHPFAYPLLRDRNGEMFKQWTAGVMPTTILVDRQGRARWRSVGEIGAGDTRLKAAIDALAAE</sequence>
<dbReference type="InterPro" id="IPR017937">
    <property type="entry name" value="Thioredoxin_CS"/>
</dbReference>
<feature type="domain" description="Thioredoxin" evidence="5">
    <location>
        <begin position="34"/>
        <end position="173"/>
    </location>
</feature>
<dbReference type="PROSITE" id="PS51352">
    <property type="entry name" value="THIOREDOXIN_2"/>
    <property type="match status" value="1"/>
</dbReference>
<dbReference type="SUPFAM" id="SSF52833">
    <property type="entry name" value="Thioredoxin-like"/>
    <property type="match status" value="1"/>
</dbReference>
<evidence type="ECO:0000259" key="5">
    <source>
        <dbReference type="PROSITE" id="PS51352"/>
    </source>
</evidence>
<reference evidence="7" key="1">
    <citation type="journal article" date="2019" name="Int. J. Syst. Evol. Microbiol.">
        <title>The Global Catalogue of Microorganisms (GCM) 10K type strain sequencing project: providing services to taxonomists for standard genome sequencing and annotation.</title>
        <authorList>
            <consortium name="The Broad Institute Genomics Platform"/>
            <consortium name="The Broad Institute Genome Sequencing Center for Infectious Disease"/>
            <person name="Wu L."/>
            <person name="Ma J."/>
        </authorList>
    </citation>
    <scope>NUCLEOTIDE SEQUENCE [LARGE SCALE GENOMIC DNA]</scope>
    <source>
        <strain evidence="7">CGMCC 4.5798</strain>
    </source>
</reference>
<feature type="chain" id="PRO_5047540181" evidence="4">
    <location>
        <begin position="27"/>
        <end position="174"/>
    </location>
</feature>
<dbReference type="InterPro" id="IPR013740">
    <property type="entry name" value="Redoxin"/>
</dbReference>
<proteinExistence type="predicted"/>
<dbReference type="InterPro" id="IPR013766">
    <property type="entry name" value="Thioredoxin_domain"/>
</dbReference>
<keyword evidence="4" id="KW-0732">Signal</keyword>